<keyword evidence="2" id="KW-0479">Metal-binding</keyword>
<evidence type="ECO:0000256" key="5">
    <source>
        <dbReference type="ARBA" id="ARBA00024045"/>
    </source>
</evidence>
<dbReference type="PANTHER" id="PTHR45868:SF80">
    <property type="entry name" value="F15K9.8-RELATED"/>
    <property type="match status" value="1"/>
</dbReference>
<dbReference type="CDD" id="cd00371">
    <property type="entry name" value="HMA"/>
    <property type="match status" value="1"/>
</dbReference>
<dbReference type="EMBL" id="AP019302">
    <property type="protein sequence ID" value="BBH06537.1"/>
    <property type="molecule type" value="Genomic_DNA"/>
</dbReference>
<evidence type="ECO:0000256" key="3">
    <source>
        <dbReference type="ARBA" id="ARBA00023288"/>
    </source>
</evidence>
<dbReference type="SUPFAM" id="SSF55008">
    <property type="entry name" value="HMA, heavy metal-associated domain"/>
    <property type="match status" value="1"/>
</dbReference>
<accession>A0A4Y1RRV8</accession>
<dbReference type="InterPro" id="IPR006121">
    <property type="entry name" value="HMA_dom"/>
</dbReference>
<organism evidence="7">
    <name type="scientific">Prunus dulcis</name>
    <name type="common">Almond</name>
    <name type="synonym">Amygdalus dulcis</name>
    <dbReference type="NCBI Taxonomy" id="3755"/>
    <lineage>
        <taxon>Eukaryota</taxon>
        <taxon>Viridiplantae</taxon>
        <taxon>Streptophyta</taxon>
        <taxon>Embryophyta</taxon>
        <taxon>Tracheophyta</taxon>
        <taxon>Spermatophyta</taxon>
        <taxon>Magnoliopsida</taxon>
        <taxon>eudicotyledons</taxon>
        <taxon>Gunneridae</taxon>
        <taxon>Pentapetalae</taxon>
        <taxon>rosids</taxon>
        <taxon>fabids</taxon>
        <taxon>Rosales</taxon>
        <taxon>Rosaceae</taxon>
        <taxon>Amygdaloideae</taxon>
        <taxon>Amygdaleae</taxon>
        <taxon>Prunus</taxon>
    </lineage>
</organism>
<dbReference type="Gene3D" id="3.30.70.100">
    <property type="match status" value="1"/>
</dbReference>
<proteinExistence type="inferred from homology"/>
<evidence type="ECO:0000256" key="4">
    <source>
        <dbReference type="ARBA" id="ARBA00023289"/>
    </source>
</evidence>
<evidence type="ECO:0000259" key="6">
    <source>
        <dbReference type="PROSITE" id="PS50846"/>
    </source>
</evidence>
<dbReference type="InterPro" id="IPR036163">
    <property type="entry name" value="HMA_dom_sf"/>
</dbReference>
<dbReference type="GO" id="GO:0046872">
    <property type="term" value="F:metal ion binding"/>
    <property type="evidence" value="ECO:0007669"/>
    <property type="project" value="UniProtKB-KW"/>
</dbReference>
<dbReference type="PROSITE" id="PS50846">
    <property type="entry name" value="HMA_2"/>
    <property type="match status" value="1"/>
</dbReference>
<feature type="domain" description="HMA" evidence="6">
    <location>
        <begin position="28"/>
        <end position="78"/>
    </location>
</feature>
<comment type="similarity">
    <text evidence="5">Belongs to the HIPP family.</text>
</comment>
<evidence type="ECO:0000256" key="1">
    <source>
        <dbReference type="ARBA" id="ARBA00022481"/>
    </source>
</evidence>
<evidence type="ECO:0000256" key="2">
    <source>
        <dbReference type="ARBA" id="ARBA00022723"/>
    </source>
</evidence>
<reference evidence="7" key="1">
    <citation type="journal article" date="2019" name="Science">
        <title>Mutation of a bHLH transcription factor allowed almond domestication.</title>
        <authorList>
            <person name="Sanchez-Perez R."/>
            <person name="Pavan S."/>
            <person name="Mazzeo R."/>
            <person name="Moldovan C."/>
            <person name="Aiese Cigliano R."/>
            <person name="Del Cueto J."/>
            <person name="Ricciardi F."/>
            <person name="Lotti C."/>
            <person name="Ricciardi L."/>
            <person name="Dicenta F."/>
            <person name="Lopez-Marques R.L."/>
            <person name="Lindberg Moller B."/>
        </authorList>
    </citation>
    <scope>NUCLEOTIDE SEQUENCE</scope>
</reference>
<sequence>MATTTEPKAEAKAEPKEIEEISQPPLKYKTWVLRVSVHCEGCKKKINKSLKQMEGVYKTEVDMRQQKLTVTGNVKQRL</sequence>
<keyword evidence="3" id="KW-0449">Lipoprotein</keyword>
<gene>
    <name evidence="7" type="ORF">Prudu_018219</name>
</gene>
<dbReference type="PANTHER" id="PTHR45868">
    <property type="entry name" value="HEAVY METAL-ASSOCIATED ISOPRENYLATED PLANT PROTEIN 33-RELATED"/>
    <property type="match status" value="1"/>
</dbReference>
<keyword evidence="1" id="KW-0488">Methylation</keyword>
<dbReference type="Pfam" id="PF00403">
    <property type="entry name" value="HMA"/>
    <property type="match status" value="1"/>
</dbReference>
<protein>
    <submittedName>
        <fullName evidence="7">Heavy metal transport/detoxification superfamily protein</fullName>
    </submittedName>
</protein>
<keyword evidence="4" id="KW-0636">Prenylation</keyword>
<evidence type="ECO:0000313" key="7">
    <source>
        <dbReference type="EMBL" id="BBH06537.1"/>
    </source>
</evidence>
<name>A0A4Y1RRV8_PRUDU</name>
<dbReference type="AlphaFoldDB" id="A0A4Y1RRV8"/>